<dbReference type="Proteomes" id="UP001191004">
    <property type="component" value="Unassembled WGS sequence"/>
</dbReference>
<evidence type="ECO:0000313" key="2">
    <source>
        <dbReference type="Proteomes" id="UP001191004"/>
    </source>
</evidence>
<dbReference type="EMBL" id="PRLL01000025">
    <property type="protein sequence ID" value="RYC73161.1"/>
    <property type="molecule type" value="Genomic_DNA"/>
</dbReference>
<accession>A0ABY0FJF3</accession>
<evidence type="ECO:0000313" key="1">
    <source>
        <dbReference type="EMBL" id="RYC73161.1"/>
    </source>
</evidence>
<protein>
    <submittedName>
        <fullName evidence="1">Uncharacterized protein</fullName>
    </submittedName>
</protein>
<keyword evidence="2" id="KW-1185">Reference proteome</keyword>
<name>A0ABY0FJF3_9BACT</name>
<organism evidence="1 2">
    <name type="scientific">Candidatus Nanosyncoccus nanoralicus</name>
    <dbReference type="NCBI Taxonomy" id="2171996"/>
    <lineage>
        <taxon>Bacteria</taxon>
        <taxon>Candidatus Saccharimonadota</taxon>
        <taxon>Candidatus Nanosyncoccalia</taxon>
        <taxon>Candidatus Nanosyncoccales</taxon>
        <taxon>Candidatus Nanosyncoccaceae</taxon>
        <taxon>Candidatus Nanosyncoccus</taxon>
    </lineage>
</organism>
<sequence length="66" mass="7656">MLAFIGSYAIISPSRYRTYFSVIGNFPLFDKTNIENYQVKFFTKKEGSHEKDGDQAVNSQQDYVYS</sequence>
<proteinExistence type="predicted"/>
<comment type="caution">
    <text evidence="1">The sequence shown here is derived from an EMBL/GenBank/DDBJ whole genome shotgun (WGS) entry which is preliminary data.</text>
</comment>
<reference evidence="1 2" key="1">
    <citation type="journal article" date="2018" name="bioRxiv">
        <title>Evidence of independent acquisition and adaption of ultra-small bacteria to human hosts across the highly diverse yet reduced genomes of the phylum Saccharibacteria.</title>
        <authorList>
            <person name="McLean J.S."/>
            <person name="Bor B."/>
            <person name="To T.T."/>
            <person name="Liu Q."/>
            <person name="Kearns K.A."/>
            <person name="Solden L.M."/>
            <person name="Wrighton K.C."/>
            <person name="He X."/>
            <person name="Shi W."/>
        </authorList>
    </citation>
    <scope>NUCLEOTIDE SEQUENCE [LARGE SCALE GENOMIC DNA]</scope>
    <source>
        <strain evidence="1 2">TM7_KMM_G3_1_HOT_351</strain>
    </source>
</reference>
<gene>
    <name evidence="1" type="ORF">G3KMM_00525</name>
</gene>
<reference evidence="1 2" key="2">
    <citation type="journal article" date="2020" name="Cell Rep.">
        <title>Acquisition and Adaptation of Ultra-small Parasitic Reduced Genome Bacteria to Mammalian Hosts.</title>
        <authorList>
            <person name="McLean J.S."/>
            <person name="Bor B."/>
            <person name="Kerns K.A."/>
            <person name="Liu Q."/>
            <person name="To T.T."/>
            <person name="Solden L."/>
            <person name="Hendrickson E.L."/>
            <person name="Wrighton K."/>
            <person name="Shi W."/>
            <person name="He X."/>
        </authorList>
    </citation>
    <scope>NUCLEOTIDE SEQUENCE [LARGE SCALE GENOMIC DNA]</scope>
    <source>
        <strain evidence="1 2">TM7_KMM_G3_1_HOT_351</strain>
    </source>
</reference>